<accession>A0A2C9CAX9</accession>
<evidence type="ECO:0000256" key="2">
    <source>
        <dbReference type="ARBA" id="ARBA00012438"/>
    </source>
</evidence>
<dbReference type="PANTHER" id="PTHR43047">
    <property type="entry name" value="TWO-COMPONENT HISTIDINE PROTEIN KINASE"/>
    <property type="match status" value="1"/>
</dbReference>
<dbReference type="KEGG" id="kst:KSMBR1_0231"/>
<protein>
    <recommendedName>
        <fullName evidence="2">histidine kinase</fullName>
        <ecNumber evidence="2">2.7.13.3</ecNumber>
    </recommendedName>
</protein>
<keyword evidence="4 6" id="KW-0418">Kinase</keyword>
<keyword evidence="3" id="KW-0808">Transferase</keyword>
<organism evidence="6 7">
    <name type="scientific">Kuenenia stuttgartiensis</name>
    <dbReference type="NCBI Taxonomy" id="174633"/>
    <lineage>
        <taxon>Bacteria</taxon>
        <taxon>Pseudomonadati</taxon>
        <taxon>Planctomycetota</taxon>
        <taxon>Candidatus Brocadiia</taxon>
        <taxon>Candidatus Brocadiales</taxon>
        <taxon>Candidatus Brocadiaceae</taxon>
        <taxon>Candidatus Kuenenia</taxon>
    </lineage>
</organism>
<dbReference type="InterPro" id="IPR003594">
    <property type="entry name" value="HATPase_dom"/>
</dbReference>
<evidence type="ECO:0000256" key="1">
    <source>
        <dbReference type="ARBA" id="ARBA00000085"/>
    </source>
</evidence>
<dbReference type="OrthoDB" id="9808408at2"/>
<dbReference type="Proteomes" id="UP000221734">
    <property type="component" value="Chromosome Kuenenia_stuttgartiensis_MBR1"/>
</dbReference>
<dbReference type="EC" id="2.7.13.3" evidence="2"/>
<name>A0A2C9CAX9_KUEST</name>
<evidence type="ECO:0000313" key="6">
    <source>
        <dbReference type="EMBL" id="SOH02748.1"/>
    </source>
</evidence>
<dbReference type="InterPro" id="IPR005467">
    <property type="entry name" value="His_kinase_dom"/>
</dbReference>
<dbReference type="AlphaFoldDB" id="A0A2C9CAX9"/>
<sequence length="98" mass="10904">MRDTGIGIEDDEKDKIFSAFYRSNSTKDKDSNGAGIGIALTRRLVELHGGMVGVESNVDNGSIFWLTFPENECIKERTASGTQRFMRSNPSLIDLLFD</sequence>
<dbReference type="Gene3D" id="3.30.565.10">
    <property type="entry name" value="Histidine kinase-like ATPase, C-terminal domain"/>
    <property type="match status" value="1"/>
</dbReference>
<dbReference type="InterPro" id="IPR036890">
    <property type="entry name" value="HATPase_C_sf"/>
</dbReference>
<reference evidence="7" key="1">
    <citation type="submission" date="2017-10" db="EMBL/GenBank/DDBJ databases">
        <authorList>
            <person name="Frank J."/>
        </authorList>
    </citation>
    <scope>NUCLEOTIDE SEQUENCE [LARGE SCALE GENOMIC DNA]</scope>
</reference>
<dbReference type="GO" id="GO:0000155">
    <property type="term" value="F:phosphorelay sensor kinase activity"/>
    <property type="evidence" value="ECO:0007669"/>
    <property type="project" value="TreeGrafter"/>
</dbReference>
<gene>
    <name evidence="6" type="ORF">KSMBR1_0231</name>
</gene>
<dbReference type="InterPro" id="IPR004358">
    <property type="entry name" value="Sig_transdc_His_kin-like_C"/>
</dbReference>
<dbReference type="PRINTS" id="PR00344">
    <property type="entry name" value="BCTRLSENSOR"/>
</dbReference>
<evidence type="ECO:0000256" key="4">
    <source>
        <dbReference type="ARBA" id="ARBA00022777"/>
    </source>
</evidence>
<dbReference type="PROSITE" id="PS50109">
    <property type="entry name" value="HIS_KIN"/>
    <property type="match status" value="1"/>
</dbReference>
<comment type="catalytic activity">
    <reaction evidence="1">
        <text>ATP + protein L-histidine = ADP + protein N-phospho-L-histidine.</text>
        <dbReference type="EC" id="2.7.13.3"/>
    </reaction>
</comment>
<dbReference type="GO" id="GO:0005886">
    <property type="term" value="C:plasma membrane"/>
    <property type="evidence" value="ECO:0007669"/>
    <property type="project" value="TreeGrafter"/>
</dbReference>
<feature type="domain" description="Histidine kinase" evidence="5">
    <location>
        <begin position="1"/>
        <end position="72"/>
    </location>
</feature>
<proteinExistence type="predicted"/>
<evidence type="ECO:0000313" key="7">
    <source>
        <dbReference type="Proteomes" id="UP000221734"/>
    </source>
</evidence>
<evidence type="ECO:0000259" key="5">
    <source>
        <dbReference type="PROSITE" id="PS50109"/>
    </source>
</evidence>
<evidence type="ECO:0000256" key="3">
    <source>
        <dbReference type="ARBA" id="ARBA00022679"/>
    </source>
</evidence>
<dbReference type="PANTHER" id="PTHR43047:SF72">
    <property type="entry name" value="OSMOSENSING HISTIDINE PROTEIN KINASE SLN1"/>
    <property type="match status" value="1"/>
</dbReference>
<dbReference type="RefSeq" id="WP_157775627.1">
    <property type="nucleotide sequence ID" value="NZ_LT934425.1"/>
</dbReference>
<dbReference type="EMBL" id="LT934425">
    <property type="protein sequence ID" value="SOH02748.1"/>
    <property type="molecule type" value="Genomic_DNA"/>
</dbReference>
<dbReference type="Pfam" id="PF02518">
    <property type="entry name" value="HATPase_c"/>
    <property type="match status" value="1"/>
</dbReference>
<dbReference type="SUPFAM" id="SSF55874">
    <property type="entry name" value="ATPase domain of HSP90 chaperone/DNA topoisomerase II/histidine kinase"/>
    <property type="match status" value="1"/>
</dbReference>
<dbReference type="GO" id="GO:0009927">
    <property type="term" value="F:histidine phosphotransfer kinase activity"/>
    <property type="evidence" value="ECO:0007669"/>
    <property type="project" value="TreeGrafter"/>
</dbReference>
<keyword evidence="7" id="KW-1185">Reference proteome</keyword>